<accession>A0A9D1PXU4</accession>
<name>A0A9D1PXU4_9BACT</name>
<gene>
    <name evidence="1" type="ORF">H9894_05360</name>
</gene>
<evidence type="ECO:0008006" key="3">
    <source>
        <dbReference type="Google" id="ProtNLM"/>
    </source>
</evidence>
<protein>
    <recommendedName>
        <fullName evidence="3">Type IV secretion protein IcmB</fullName>
    </recommendedName>
</protein>
<proteinExistence type="predicted"/>
<dbReference type="Gene3D" id="3.40.50.300">
    <property type="entry name" value="P-loop containing nucleotide triphosphate hydrolases"/>
    <property type="match status" value="1"/>
</dbReference>
<reference evidence="1" key="2">
    <citation type="submission" date="2021-04" db="EMBL/GenBank/DDBJ databases">
        <authorList>
            <person name="Gilroy R."/>
        </authorList>
    </citation>
    <scope>NUCLEOTIDE SEQUENCE</scope>
    <source>
        <strain evidence="1">ChiHecec2B26-446</strain>
    </source>
</reference>
<dbReference type="EMBL" id="DXHV01000055">
    <property type="protein sequence ID" value="HIW00602.1"/>
    <property type="molecule type" value="Genomic_DNA"/>
</dbReference>
<dbReference type="SUPFAM" id="SSF52540">
    <property type="entry name" value="P-loop containing nucleoside triphosphate hydrolases"/>
    <property type="match status" value="1"/>
</dbReference>
<reference evidence="1" key="1">
    <citation type="journal article" date="2021" name="PeerJ">
        <title>Extensive microbial diversity within the chicken gut microbiome revealed by metagenomics and culture.</title>
        <authorList>
            <person name="Gilroy R."/>
            <person name="Ravi A."/>
            <person name="Getino M."/>
            <person name="Pursley I."/>
            <person name="Horton D.L."/>
            <person name="Alikhan N.F."/>
            <person name="Baker D."/>
            <person name="Gharbi K."/>
            <person name="Hall N."/>
            <person name="Watson M."/>
            <person name="Adriaenssens E.M."/>
            <person name="Foster-Nyarko E."/>
            <person name="Jarju S."/>
            <person name="Secka A."/>
            <person name="Antonio M."/>
            <person name="Oren A."/>
            <person name="Chaudhuri R.R."/>
            <person name="La Ragione R."/>
            <person name="Hildebrand F."/>
            <person name="Pallen M.J."/>
        </authorList>
    </citation>
    <scope>NUCLEOTIDE SEQUENCE</scope>
    <source>
        <strain evidence="1">ChiHecec2B26-446</strain>
    </source>
</reference>
<sequence length="1011" mass="111547">MSLDGFFAALDSLGRNLQDFCNVTPTSLCRLHTCEEHDILVADTAAMVSLIELSGSLRLTGSEEYEEVCQVLCSSLRTPLAREAHALQVVFCCDPERAHKDIARAMAPLHVTARHLELDLERVLEDWEEDLARYCASERTLLAFWTKPSILSRAEYSKALAENRRLRQPLAKSREAQGLHVAIARMRDVHRSQVRDLVDKLGSVRLRARVLEAHEAVAALRLLNAPKSTAPTWRPCLPGDPLPLRVPLPGSRRNEATSYLPPTIARQVWPCEARVHEGRLVEVDGFLSAPLYLSLPPQTLLPFASLFRSLLNEGLPWRASILLSGDGMKGQALKSVAASILSFASPVNRMLQQSFQSLQNLVLQGETTVGLQMSLVTWVNLDECESRVQARRTVSQRAARLASAVQSWGACDTSAQCGDALELYAATLPAMAPSQPVPKAIAPLSDAVRLLPLFRPCSPWTATEVPLRTSDGKFMPMSLFHSSMASWNEICFAGMGAGKSFFLNTLNFFFVLRPGQTRLPWLTVIDIGPSCAGVIELIRAALPRHKRHLAVFARLRNVREAAINPFDTPLGCDAPLPNHAGFLVNLLALLCTPLNETAPADGVTDMLREALDAVYRKLAPQGARPRRFDPFLESGLTRWLDEHHIRHDAVTTWWDIVAELFRAGNIPLAVQAQRHAVPLLTDVLVELNDPLIRDRFRTITLHGSAESVPEACVRHLTTALREYPILAAPTRFALGAAQIVGLDLSEVTPRGGAAAERQSGIMYLLARFVGAAHFFNSVADLDHVPPLYRSYHRPRFENLVADPKRLCYDEFHRASCADLNNPLSRQILADLTTASREARKQNLSIALYSQQLGDFPSVLVDLATSIYVLGSGTAQEARDIAARFGLNQAALHALRHITRPTRAGAGLIALFRTSSGESIHYLTCTVGAYARWAFSTTAEDMRVRSRLYASLGCARALEVLRRAYPDGSIKDELERRREALEARPGEAPADILEQIVAELEEQAAGMKREGA</sequence>
<dbReference type="AlphaFoldDB" id="A0A9D1PXU4"/>
<evidence type="ECO:0000313" key="2">
    <source>
        <dbReference type="Proteomes" id="UP000886752"/>
    </source>
</evidence>
<dbReference type="InterPro" id="IPR027417">
    <property type="entry name" value="P-loop_NTPase"/>
</dbReference>
<dbReference type="Proteomes" id="UP000886752">
    <property type="component" value="Unassembled WGS sequence"/>
</dbReference>
<organism evidence="1 2">
    <name type="scientific">Candidatus Desulfovibrio intestinipullorum</name>
    <dbReference type="NCBI Taxonomy" id="2838536"/>
    <lineage>
        <taxon>Bacteria</taxon>
        <taxon>Pseudomonadati</taxon>
        <taxon>Thermodesulfobacteriota</taxon>
        <taxon>Desulfovibrionia</taxon>
        <taxon>Desulfovibrionales</taxon>
        <taxon>Desulfovibrionaceae</taxon>
        <taxon>Desulfovibrio</taxon>
    </lineage>
</organism>
<comment type="caution">
    <text evidence="1">The sequence shown here is derived from an EMBL/GenBank/DDBJ whole genome shotgun (WGS) entry which is preliminary data.</text>
</comment>
<evidence type="ECO:0000313" key="1">
    <source>
        <dbReference type="EMBL" id="HIW00602.1"/>
    </source>
</evidence>